<dbReference type="PROSITE" id="PS50966">
    <property type="entry name" value="ZF_SWIM"/>
    <property type="match status" value="1"/>
</dbReference>
<proteinExistence type="predicted"/>
<dbReference type="Proteomes" id="UP000887574">
    <property type="component" value="Unplaced"/>
</dbReference>
<evidence type="ECO:0000313" key="4">
    <source>
        <dbReference type="Proteomes" id="UP000887574"/>
    </source>
</evidence>
<sequence>MLRCPVFTLLTKKEDDHVQGLGSPIKNFIKEGINKKKTARTLQMEMQESAEIGNVPRLKQIEGFAYRQKKKQRPSLTMLDLQRYAQENIAVPVEENKAFVVTGFSDVIGKFFISYVALVSDESGWAYEVFMRAIAGLSYKPDVLMADGDQSITRVLRLATSVEEFERAAVVLRAEWNQKGDAVRLFSDYFFRQWVNSAYSGWYEAYSSAVATNNGLESRNRVIKDCHTLRRKLVLAEFMPLMERMMTNCSSCPDHQVNLVRKIDCLKIFSLFADSCHSTNYSAGHAQRSLRVTQKRSSHEQVNKRSTVLYHSDKSLYRGRRFVEHYSVLTTGRFGDWEMYVLLRNKFVFVSPSAKWPEWYECTCPEGMKKKACKHALMIMEKEGLIVYPEEARARRLEGKRKRGRPAAARNSLQRDQIAE</sequence>
<dbReference type="AlphaFoldDB" id="A0A915D680"/>
<reference evidence="5" key="1">
    <citation type="submission" date="2022-11" db="UniProtKB">
        <authorList>
            <consortium name="WormBaseParasite"/>
        </authorList>
    </citation>
    <scope>IDENTIFICATION</scope>
</reference>
<dbReference type="GO" id="GO:0008270">
    <property type="term" value="F:zinc ion binding"/>
    <property type="evidence" value="ECO:0007669"/>
    <property type="project" value="UniProtKB-KW"/>
</dbReference>
<dbReference type="WBParaSite" id="jg15791">
    <property type="protein sequence ID" value="jg15791"/>
    <property type="gene ID" value="jg15791"/>
</dbReference>
<feature type="domain" description="SWIM-type" evidence="3">
    <location>
        <begin position="347"/>
        <end position="384"/>
    </location>
</feature>
<keyword evidence="4" id="KW-1185">Reference proteome</keyword>
<keyword evidence="1" id="KW-0862">Zinc</keyword>
<feature type="compositionally biased region" description="Polar residues" evidence="2">
    <location>
        <begin position="411"/>
        <end position="420"/>
    </location>
</feature>
<protein>
    <submittedName>
        <fullName evidence="5">SWIM-type domain-containing protein</fullName>
    </submittedName>
</protein>
<dbReference type="InterPro" id="IPR007527">
    <property type="entry name" value="Znf_SWIM"/>
</dbReference>
<feature type="region of interest" description="Disordered" evidence="2">
    <location>
        <begin position="397"/>
        <end position="420"/>
    </location>
</feature>
<evidence type="ECO:0000259" key="3">
    <source>
        <dbReference type="PROSITE" id="PS50966"/>
    </source>
</evidence>
<evidence type="ECO:0000313" key="5">
    <source>
        <dbReference type="WBParaSite" id="jg15791"/>
    </source>
</evidence>
<evidence type="ECO:0000256" key="1">
    <source>
        <dbReference type="PROSITE-ProRule" id="PRU00325"/>
    </source>
</evidence>
<keyword evidence="1" id="KW-0863">Zinc-finger</keyword>
<keyword evidence="1" id="KW-0479">Metal-binding</keyword>
<accession>A0A915D680</accession>
<organism evidence="4 5">
    <name type="scientific">Ditylenchus dipsaci</name>
    <dbReference type="NCBI Taxonomy" id="166011"/>
    <lineage>
        <taxon>Eukaryota</taxon>
        <taxon>Metazoa</taxon>
        <taxon>Ecdysozoa</taxon>
        <taxon>Nematoda</taxon>
        <taxon>Chromadorea</taxon>
        <taxon>Rhabditida</taxon>
        <taxon>Tylenchina</taxon>
        <taxon>Tylenchomorpha</taxon>
        <taxon>Sphaerularioidea</taxon>
        <taxon>Anguinidae</taxon>
        <taxon>Anguininae</taxon>
        <taxon>Ditylenchus</taxon>
    </lineage>
</organism>
<evidence type="ECO:0000256" key="2">
    <source>
        <dbReference type="SAM" id="MobiDB-lite"/>
    </source>
</evidence>
<name>A0A915D680_9BILA</name>